<dbReference type="PANTHER" id="PTHR22762">
    <property type="entry name" value="ALPHA-GLUCOSIDASE"/>
    <property type="match status" value="1"/>
</dbReference>
<feature type="region of interest" description="Disordered" evidence="11">
    <location>
        <begin position="119"/>
        <end position="139"/>
    </location>
</feature>
<evidence type="ECO:0000256" key="8">
    <source>
        <dbReference type="ARBA" id="ARBA00023295"/>
    </source>
</evidence>
<protein>
    <recommendedName>
        <fullName evidence="9">Glucosidase II subunit alpha</fullName>
    </recommendedName>
</protein>
<evidence type="ECO:0000256" key="4">
    <source>
        <dbReference type="ARBA" id="ARBA00022729"/>
    </source>
</evidence>
<dbReference type="InterPro" id="IPR013780">
    <property type="entry name" value="Glyco_hydro_b"/>
</dbReference>
<gene>
    <name evidence="15" type="ORF">GSBLH_T00004908001</name>
</gene>
<dbReference type="InterPro" id="IPR025887">
    <property type="entry name" value="Glyco_hydro_31_N_dom"/>
</dbReference>
<dbReference type="InterPro" id="IPR011013">
    <property type="entry name" value="Gal_mutarotase_sf_dom"/>
</dbReference>
<dbReference type="GO" id="GO:0030246">
    <property type="term" value="F:carbohydrate binding"/>
    <property type="evidence" value="ECO:0007669"/>
    <property type="project" value="InterPro"/>
</dbReference>
<dbReference type="SUPFAM" id="SSF74650">
    <property type="entry name" value="Galactose mutarotase-like"/>
    <property type="match status" value="1"/>
</dbReference>
<evidence type="ECO:0000259" key="12">
    <source>
        <dbReference type="Pfam" id="PF01055"/>
    </source>
</evidence>
<comment type="similarity">
    <text evidence="3 10">Belongs to the glycosyl hydrolase 31 family.</text>
</comment>
<evidence type="ECO:0000313" key="15">
    <source>
        <dbReference type="EMBL" id="CBK25294.2"/>
    </source>
</evidence>
<dbReference type="RefSeq" id="XP_012899342.1">
    <property type="nucleotide sequence ID" value="XM_013043888.1"/>
</dbReference>
<comment type="pathway">
    <text evidence="2">Glycan metabolism; N-glycan metabolism.</text>
</comment>
<dbReference type="SUPFAM" id="SSF51011">
    <property type="entry name" value="Glycosyl hydrolase domain"/>
    <property type="match status" value="1"/>
</dbReference>
<dbReference type="GO" id="GO:0005783">
    <property type="term" value="C:endoplasmic reticulum"/>
    <property type="evidence" value="ECO:0007669"/>
    <property type="project" value="UniProtKB-SubCell"/>
</dbReference>
<dbReference type="GO" id="GO:0006491">
    <property type="term" value="P:N-glycan processing"/>
    <property type="evidence" value="ECO:0007669"/>
    <property type="project" value="TreeGrafter"/>
</dbReference>
<dbReference type="OMA" id="TVHQPLW"/>
<evidence type="ECO:0000256" key="7">
    <source>
        <dbReference type="ARBA" id="ARBA00023180"/>
    </source>
</evidence>
<dbReference type="Gene3D" id="2.60.40.1760">
    <property type="entry name" value="glycosyl hydrolase (family 31)"/>
    <property type="match status" value="1"/>
</dbReference>
<dbReference type="EMBL" id="FN668690">
    <property type="protein sequence ID" value="CBK25294.2"/>
    <property type="molecule type" value="Genomic_DNA"/>
</dbReference>
<dbReference type="Proteomes" id="UP000008312">
    <property type="component" value="Unassembled WGS sequence"/>
</dbReference>
<evidence type="ECO:0000259" key="14">
    <source>
        <dbReference type="Pfam" id="PF21365"/>
    </source>
</evidence>
<feature type="compositionally biased region" description="Low complexity" evidence="11">
    <location>
        <begin position="119"/>
        <end position="130"/>
    </location>
</feature>
<comment type="subcellular location">
    <subcellularLocation>
        <location evidence="1">Endoplasmic reticulum</location>
    </subcellularLocation>
</comment>
<keyword evidence="16" id="KW-1185">Reference proteome</keyword>
<dbReference type="GO" id="GO:0090599">
    <property type="term" value="F:alpha-glucosidase activity"/>
    <property type="evidence" value="ECO:0007669"/>
    <property type="project" value="TreeGrafter"/>
</dbReference>
<accession>D8MB55</accession>
<dbReference type="PANTHER" id="PTHR22762:SF54">
    <property type="entry name" value="BCDNA.GH04962"/>
    <property type="match status" value="1"/>
</dbReference>
<dbReference type="SUPFAM" id="SSF51445">
    <property type="entry name" value="(Trans)glycosidases"/>
    <property type="match status" value="1"/>
</dbReference>
<evidence type="ECO:0000313" key="16">
    <source>
        <dbReference type="Proteomes" id="UP000008312"/>
    </source>
</evidence>
<dbReference type="Pfam" id="PF21365">
    <property type="entry name" value="Glyco_hydro_31_3rd"/>
    <property type="match status" value="1"/>
</dbReference>
<dbReference type="Pfam" id="PF13802">
    <property type="entry name" value="Gal_mutarotas_2"/>
    <property type="match status" value="1"/>
</dbReference>
<dbReference type="AlphaFoldDB" id="D8MB55"/>
<keyword evidence="5 10" id="KW-0378">Hydrolase</keyword>
<evidence type="ECO:0000256" key="2">
    <source>
        <dbReference type="ARBA" id="ARBA00004833"/>
    </source>
</evidence>
<evidence type="ECO:0000259" key="13">
    <source>
        <dbReference type="Pfam" id="PF13802"/>
    </source>
</evidence>
<keyword evidence="7" id="KW-0325">Glycoprotein</keyword>
<feature type="region of interest" description="Disordered" evidence="11">
    <location>
        <begin position="60"/>
        <end position="79"/>
    </location>
</feature>
<dbReference type="GO" id="GO:0005975">
    <property type="term" value="P:carbohydrate metabolic process"/>
    <property type="evidence" value="ECO:0007669"/>
    <property type="project" value="InterPro"/>
</dbReference>
<evidence type="ECO:0000256" key="9">
    <source>
        <dbReference type="ARBA" id="ARBA00042895"/>
    </source>
</evidence>
<reference evidence="15" key="1">
    <citation type="submission" date="2010-02" db="EMBL/GenBank/DDBJ databases">
        <title>Sequencing and annotation of the Blastocystis hominis genome.</title>
        <authorList>
            <person name="Wincker P."/>
        </authorList>
    </citation>
    <scope>NUCLEOTIDE SEQUENCE</scope>
    <source>
        <strain evidence="15">Singapore isolate B</strain>
    </source>
</reference>
<feature type="domain" description="Glycosyl hydrolase family 31 C-terminal" evidence="14">
    <location>
        <begin position="633"/>
        <end position="727"/>
    </location>
</feature>
<evidence type="ECO:0000256" key="3">
    <source>
        <dbReference type="ARBA" id="ARBA00007806"/>
    </source>
</evidence>
<feature type="compositionally biased region" description="Polar residues" evidence="11">
    <location>
        <begin position="60"/>
        <end position="72"/>
    </location>
</feature>
<name>D8MB55_BLAHO</name>
<organism evidence="15">
    <name type="scientific">Blastocystis hominis</name>
    <dbReference type="NCBI Taxonomy" id="12968"/>
    <lineage>
        <taxon>Eukaryota</taxon>
        <taxon>Sar</taxon>
        <taxon>Stramenopiles</taxon>
        <taxon>Bigyra</taxon>
        <taxon>Opalozoa</taxon>
        <taxon>Opalinata</taxon>
        <taxon>Blastocystidae</taxon>
        <taxon>Blastocystis</taxon>
    </lineage>
</organism>
<dbReference type="OrthoDB" id="3237269at2759"/>
<dbReference type="Pfam" id="PF01055">
    <property type="entry name" value="Glyco_hydro_31_2nd"/>
    <property type="match status" value="1"/>
</dbReference>
<proteinExistence type="inferred from homology"/>
<evidence type="ECO:0000256" key="11">
    <source>
        <dbReference type="SAM" id="MobiDB-lite"/>
    </source>
</evidence>
<evidence type="ECO:0000256" key="5">
    <source>
        <dbReference type="ARBA" id="ARBA00022801"/>
    </source>
</evidence>
<dbReference type="Gene3D" id="2.60.40.1180">
    <property type="entry name" value="Golgi alpha-mannosidase II"/>
    <property type="match status" value="2"/>
</dbReference>
<dbReference type="Gene3D" id="3.20.20.80">
    <property type="entry name" value="Glycosidases"/>
    <property type="match status" value="1"/>
</dbReference>
<sequence>MVVSIQDADHVVFESPNKHVRCEITYNPLHISFYIDSVLKLTLNDKNLFYFEVTRQKPTAANPSAASVSTQPTPSPKETKEIVDYTEAGKAIYADGTIEGQTEETVETVETVETTMEVTVDNAPESPESPAESEKEDETGAWEEYFGGKTDSKPFGPQSVGVDMTFYSTVALYGLPEHSCSPRLQSTREGGAFSDPYRLFNLDVFEYETHRNTALYGSVPFVAALGASSSIGVLWLNPTDTFVDVYPLENAQQSLQWISEAGVVDLFVLPGASLAAVYEQYAALTSFPSLPPFFALGYHQSRWNYLDEQDVEEVARRFEELDFPFDVVWLDIEHTVGKKYFTWDKQNFPDPARMVRNLAKHGHKLVTVVDPHVKKEKGYRINDELLAKDWFIKTSTGAVYDGWCWPGSSNYPDYTDPRVRQWWGDQFLPQNYEGSLDSLYTWNDMNEPSVFDSPEVTMPRDCVNLAGQEHREWHNMSKKPRFLTHRYGYYYHNACIEGQKRRSPHQRPFVLSRSFFVGSQRNSAIWTGDNMANWDHLAAVVPMLLGLSMGGIPFTGSDVPGFFKDPSEELAIRWYQLGAWMPFFRAHAHIDTKRREPWTFSAPTLSLLRQAVLDRYSWLPYLYTTAWQAHRFGAPMLRPLVWSFAHDAAARDEETAFLAGDAVFVAPVVQENARTRVRAARRLAERVRRFSDSRRRYPAGRRCDVARQWIEAPLEHIVVLQRAGSVVPRQMRVRRSADSMRFDPFSYFVVSDESGKASGWVYHDERDGWGFESKRFAWMKVEMENGVIRSVRVEGSFEDVNEVERIVVRTELNPKVIRVRENGTVRNVEFVRDEEKKLITIRKPLVKVTGEWEIEMN</sequence>
<dbReference type="CDD" id="cd14752">
    <property type="entry name" value="GH31_N"/>
    <property type="match status" value="1"/>
</dbReference>
<dbReference type="InterPro" id="IPR048395">
    <property type="entry name" value="Glyco_hydro_31_C"/>
</dbReference>
<keyword evidence="6" id="KW-0256">Endoplasmic reticulum</keyword>
<evidence type="ECO:0000256" key="10">
    <source>
        <dbReference type="RuleBase" id="RU361185"/>
    </source>
</evidence>
<dbReference type="InterPro" id="IPR017853">
    <property type="entry name" value="GH"/>
</dbReference>
<feature type="domain" description="Glycoside hydrolase family 31 TIM barrel" evidence="12">
    <location>
        <begin position="288"/>
        <end position="624"/>
    </location>
</feature>
<keyword evidence="8 10" id="KW-0326">Glycosidase</keyword>
<evidence type="ECO:0000256" key="1">
    <source>
        <dbReference type="ARBA" id="ARBA00004240"/>
    </source>
</evidence>
<dbReference type="InParanoid" id="D8MB55"/>
<keyword evidence="4" id="KW-0732">Signal</keyword>
<dbReference type="GeneID" id="24921902"/>
<dbReference type="CDD" id="cd06603">
    <property type="entry name" value="GH31_GANC_GANAB_alpha"/>
    <property type="match status" value="1"/>
</dbReference>
<dbReference type="InterPro" id="IPR000322">
    <property type="entry name" value="Glyco_hydro_31_TIM"/>
</dbReference>
<evidence type="ECO:0000256" key="6">
    <source>
        <dbReference type="ARBA" id="ARBA00022824"/>
    </source>
</evidence>
<feature type="domain" description="Glycoside hydrolase family 31 N-terminal" evidence="13">
    <location>
        <begin position="3"/>
        <end position="244"/>
    </location>
</feature>